<evidence type="ECO:0000313" key="6">
    <source>
        <dbReference type="EMBL" id="AFZ81670.1"/>
    </source>
</evidence>
<dbReference type="eggNOG" id="KOG0311">
    <property type="taxonomic scope" value="Eukaryota"/>
</dbReference>
<dbReference type="PROSITE" id="PS50089">
    <property type="entry name" value="ZF_RING_2"/>
    <property type="match status" value="1"/>
</dbReference>
<name>L0B1G3_THEEQ</name>
<dbReference type="GeneID" id="15805371"/>
<evidence type="ECO:0000256" key="2">
    <source>
        <dbReference type="ARBA" id="ARBA00022771"/>
    </source>
</evidence>
<organism evidence="6 7">
    <name type="scientific">Theileria equi strain WA</name>
    <dbReference type="NCBI Taxonomy" id="1537102"/>
    <lineage>
        <taxon>Eukaryota</taxon>
        <taxon>Sar</taxon>
        <taxon>Alveolata</taxon>
        <taxon>Apicomplexa</taxon>
        <taxon>Aconoidasida</taxon>
        <taxon>Piroplasmida</taxon>
        <taxon>Theileriidae</taxon>
        <taxon>Theileria</taxon>
    </lineage>
</organism>
<accession>L0B1G3</accession>
<dbReference type="Gene3D" id="3.30.40.10">
    <property type="entry name" value="Zinc/RING finger domain, C3HC4 (zinc finger)"/>
    <property type="match status" value="1"/>
</dbReference>
<evidence type="ECO:0000256" key="3">
    <source>
        <dbReference type="ARBA" id="ARBA00022833"/>
    </source>
</evidence>
<dbReference type="InterPro" id="IPR013083">
    <property type="entry name" value="Znf_RING/FYVE/PHD"/>
</dbReference>
<dbReference type="OrthoDB" id="337575at2759"/>
<dbReference type="InterPro" id="IPR017907">
    <property type="entry name" value="Znf_RING_CS"/>
</dbReference>
<dbReference type="EMBL" id="CP001670">
    <property type="protein sequence ID" value="AFZ81670.1"/>
    <property type="molecule type" value="Genomic_DNA"/>
</dbReference>
<keyword evidence="3" id="KW-0862">Zinc</keyword>
<keyword evidence="1" id="KW-0479">Metal-binding</keyword>
<dbReference type="VEuPathDB" id="PiroplasmaDB:BEWA_010870"/>
<dbReference type="PANTHER" id="PTHR46537:SF1">
    <property type="entry name" value="E3 UBIQUITIN-PROTEIN LIGASE RING1B-RELATED"/>
    <property type="match status" value="1"/>
</dbReference>
<feature type="domain" description="RING-type" evidence="5">
    <location>
        <begin position="58"/>
        <end position="98"/>
    </location>
</feature>
<keyword evidence="2 4" id="KW-0863">Zinc-finger</keyword>
<reference evidence="6 7" key="1">
    <citation type="journal article" date="2012" name="BMC Genomics">
        <title>Comparative genomic analysis and phylogenetic position of Theileria equi.</title>
        <authorList>
            <person name="Kappmeyer L.S."/>
            <person name="Thiagarajan M."/>
            <person name="Herndon D.R."/>
            <person name="Ramsay J.D."/>
            <person name="Caler E."/>
            <person name="Djikeng A."/>
            <person name="Gillespie J.J."/>
            <person name="Lau A.O."/>
            <person name="Roalson E.H."/>
            <person name="Silva J.C."/>
            <person name="Silva M.G."/>
            <person name="Suarez C.E."/>
            <person name="Ueti M.W."/>
            <person name="Nene V.M."/>
            <person name="Mealey R.H."/>
            <person name="Knowles D.P."/>
            <person name="Brayton K.A."/>
        </authorList>
    </citation>
    <scope>NUCLEOTIDE SEQUENCE [LARGE SCALE GENOMIC DNA]</scope>
    <source>
        <strain evidence="6 7">WA</strain>
    </source>
</reference>
<dbReference type="InterPro" id="IPR044592">
    <property type="entry name" value="RING1A/B"/>
</dbReference>
<dbReference type="PROSITE" id="PS00518">
    <property type="entry name" value="ZF_RING_1"/>
    <property type="match status" value="1"/>
</dbReference>
<dbReference type="InterPro" id="IPR018957">
    <property type="entry name" value="Znf_C3HC4_RING-type"/>
</dbReference>
<dbReference type="PANTHER" id="PTHR46537">
    <property type="entry name" value="OS11G0578200 PROTEIN"/>
    <property type="match status" value="1"/>
</dbReference>
<dbReference type="CDD" id="cd16531">
    <property type="entry name" value="RING-HC_RING1-like"/>
    <property type="match status" value="1"/>
</dbReference>
<proteinExistence type="predicted"/>
<evidence type="ECO:0000256" key="1">
    <source>
        <dbReference type="ARBA" id="ARBA00022723"/>
    </source>
</evidence>
<dbReference type="Proteomes" id="UP000031512">
    <property type="component" value="Chromosome 3"/>
</dbReference>
<dbReference type="SUPFAM" id="SSF57850">
    <property type="entry name" value="RING/U-box"/>
    <property type="match status" value="1"/>
</dbReference>
<sequence>MEIFKKRKPSEFLELAGSLTCGLTVFEVVRNPRMADKFEYQNLQTSLNESGLRDEISCAICSGIVHKCVVIKTCLHRFCSSCIEKCVRIGLRECPKCRKHVPSRRFLKPDPIYDSIISRLIPNVKVFEELSDTIIMAINKGMKNDSTIEAIRSKFFNEDSKISIDSLNSVDESFNLREFSVTSIFDSKLYIKEIKQRRKAVLDSLPKTPPFDKLPYRLIAESNLPQVIPDLIYGDGTITLNHLSSYIKTMLDLPIDLKLLLRIKEKSSIPPPTATMNYLRNVACILSHETLSIYYSAETNN</sequence>
<protein>
    <recommendedName>
        <fullName evidence="5">RING-type domain-containing protein</fullName>
    </recommendedName>
</protein>
<dbReference type="GO" id="GO:0008270">
    <property type="term" value="F:zinc ion binding"/>
    <property type="evidence" value="ECO:0007669"/>
    <property type="project" value="UniProtKB-KW"/>
</dbReference>
<evidence type="ECO:0000256" key="4">
    <source>
        <dbReference type="PROSITE-ProRule" id="PRU00175"/>
    </source>
</evidence>
<dbReference type="AlphaFoldDB" id="L0B1G3"/>
<evidence type="ECO:0000313" key="7">
    <source>
        <dbReference type="Proteomes" id="UP000031512"/>
    </source>
</evidence>
<dbReference type="Pfam" id="PF00097">
    <property type="entry name" value="zf-C3HC4"/>
    <property type="match status" value="1"/>
</dbReference>
<evidence type="ECO:0000259" key="5">
    <source>
        <dbReference type="PROSITE" id="PS50089"/>
    </source>
</evidence>
<dbReference type="KEGG" id="beq:BEWA_010870"/>
<gene>
    <name evidence="6" type="ORF">BEWA_010870</name>
</gene>
<dbReference type="STRING" id="1537102.L0B1G3"/>
<dbReference type="RefSeq" id="XP_004831336.1">
    <property type="nucleotide sequence ID" value="XM_004831279.1"/>
</dbReference>
<dbReference type="InterPro" id="IPR001841">
    <property type="entry name" value="Znf_RING"/>
</dbReference>
<keyword evidence="7" id="KW-1185">Reference proteome</keyword>